<dbReference type="Proteomes" id="UP000045285">
    <property type="component" value="Unassembled WGS sequence"/>
</dbReference>
<dbReference type="STRING" id="69974.MPLDJ20_230061"/>
<evidence type="ECO:0000313" key="6">
    <source>
        <dbReference type="Proteomes" id="UP000045285"/>
    </source>
</evidence>
<keyword evidence="2" id="KW-0238">DNA-binding</keyword>
<gene>
    <name evidence="5" type="ORF">MPL3356_30161</name>
</gene>
<dbReference type="PROSITE" id="PS50932">
    <property type="entry name" value="HTH_LACI_2"/>
    <property type="match status" value="1"/>
</dbReference>
<dbReference type="GO" id="GO:0003700">
    <property type="term" value="F:DNA-binding transcription factor activity"/>
    <property type="evidence" value="ECO:0007669"/>
    <property type="project" value="TreeGrafter"/>
</dbReference>
<dbReference type="CDD" id="cd01392">
    <property type="entry name" value="HTH_LacI"/>
    <property type="match status" value="1"/>
</dbReference>
<dbReference type="EMBL" id="CCMZ01000023">
    <property type="protein sequence ID" value="CDX19440.1"/>
    <property type="molecule type" value="Genomic_DNA"/>
</dbReference>
<keyword evidence="6" id="KW-1185">Reference proteome</keyword>
<accession>A0A090DYC1</accession>
<evidence type="ECO:0000256" key="3">
    <source>
        <dbReference type="ARBA" id="ARBA00023163"/>
    </source>
</evidence>
<dbReference type="PROSITE" id="PS00356">
    <property type="entry name" value="HTH_LACI_1"/>
    <property type="match status" value="1"/>
</dbReference>
<name>A0A090DYC1_MESPL</name>
<dbReference type="Pfam" id="PF00356">
    <property type="entry name" value="LacI"/>
    <property type="match status" value="1"/>
</dbReference>
<keyword evidence="1" id="KW-0805">Transcription regulation</keyword>
<dbReference type="SUPFAM" id="SSF47413">
    <property type="entry name" value="lambda repressor-like DNA-binding domains"/>
    <property type="match status" value="1"/>
</dbReference>
<dbReference type="InterPro" id="IPR010982">
    <property type="entry name" value="Lambda_DNA-bd_dom_sf"/>
</dbReference>
<reference evidence="6" key="1">
    <citation type="submission" date="2014-08" db="EMBL/GenBank/DDBJ databases">
        <authorList>
            <person name="Moulin L."/>
        </authorList>
    </citation>
    <scope>NUCLEOTIDE SEQUENCE [LARGE SCALE GENOMIC DNA]</scope>
</reference>
<dbReference type="PANTHER" id="PTHR30146:SF152">
    <property type="entry name" value="TRANSCRIPTIONAL REGULATORY PROTEIN"/>
    <property type="match status" value="1"/>
</dbReference>
<keyword evidence="3" id="KW-0804">Transcription</keyword>
<dbReference type="InterPro" id="IPR028082">
    <property type="entry name" value="Peripla_BP_I"/>
</dbReference>
<proteinExistence type="predicted"/>
<dbReference type="Gene3D" id="1.10.260.40">
    <property type="entry name" value="lambda repressor-like DNA-binding domains"/>
    <property type="match status" value="1"/>
</dbReference>
<dbReference type="PANTHER" id="PTHR30146">
    <property type="entry name" value="LACI-RELATED TRANSCRIPTIONAL REPRESSOR"/>
    <property type="match status" value="1"/>
</dbReference>
<feature type="domain" description="HTH lacI-type" evidence="4">
    <location>
        <begin position="5"/>
        <end position="60"/>
    </location>
</feature>
<protein>
    <submittedName>
        <fullName evidence="5">LacI family transcription regulator</fullName>
    </submittedName>
</protein>
<dbReference type="CDD" id="cd06307">
    <property type="entry name" value="PBP1_sugar_binding"/>
    <property type="match status" value="1"/>
</dbReference>
<dbReference type="InterPro" id="IPR025997">
    <property type="entry name" value="SBP_2_dom"/>
</dbReference>
<evidence type="ECO:0000313" key="5">
    <source>
        <dbReference type="EMBL" id="CDX19440.1"/>
    </source>
</evidence>
<organism evidence="5 6">
    <name type="scientific">Mesorhizobium plurifarium</name>
    <dbReference type="NCBI Taxonomy" id="69974"/>
    <lineage>
        <taxon>Bacteria</taxon>
        <taxon>Pseudomonadati</taxon>
        <taxon>Pseudomonadota</taxon>
        <taxon>Alphaproteobacteria</taxon>
        <taxon>Hyphomicrobiales</taxon>
        <taxon>Phyllobacteriaceae</taxon>
        <taxon>Mesorhizobium</taxon>
    </lineage>
</organism>
<evidence type="ECO:0000259" key="4">
    <source>
        <dbReference type="PROSITE" id="PS50932"/>
    </source>
</evidence>
<dbReference type="SUPFAM" id="SSF53822">
    <property type="entry name" value="Periplasmic binding protein-like I"/>
    <property type="match status" value="1"/>
</dbReference>
<evidence type="ECO:0000256" key="2">
    <source>
        <dbReference type="ARBA" id="ARBA00023125"/>
    </source>
</evidence>
<sequence length="343" mass="37224">MAKRPTITDLARVSGVSVATVDRVLNSRLPVREETARRVYDAATEIGYHAAGLIKQRMRQELPEYRLGFLLLRGNDVFYGDFARELELAVAQSQRFRGVATVEFATSLVPDEIAAQMRKLAAKSRAIAVVGPDHPNLTAVVEALKARGQPVFSLLSDFAAGIREGYVGLDNRKVGRSAAWMIAKAARKPGKVALFVGSHRFHGHELREIGFRSFFREHAPDFTVLETLVNLEANDVTHDAMLDLLARHPDLAGCYVAGGGMEGAVSALRTARPAEMPVVICNEINAVSRAALADNILTMVISTPLAALCRELVGLMAHAIESGAANAPGQTFLPFDIYLPENI</sequence>
<dbReference type="SMART" id="SM00354">
    <property type="entry name" value="HTH_LACI"/>
    <property type="match status" value="1"/>
</dbReference>
<dbReference type="AlphaFoldDB" id="A0A090DYC1"/>
<dbReference type="InterPro" id="IPR000843">
    <property type="entry name" value="HTH_LacI"/>
</dbReference>
<dbReference type="GO" id="GO:0000976">
    <property type="term" value="F:transcription cis-regulatory region binding"/>
    <property type="evidence" value="ECO:0007669"/>
    <property type="project" value="TreeGrafter"/>
</dbReference>
<dbReference type="Gene3D" id="3.40.50.2300">
    <property type="match status" value="1"/>
</dbReference>
<dbReference type="Pfam" id="PF13407">
    <property type="entry name" value="Peripla_BP_4"/>
    <property type="match status" value="1"/>
</dbReference>
<evidence type="ECO:0000256" key="1">
    <source>
        <dbReference type="ARBA" id="ARBA00023015"/>
    </source>
</evidence>